<proteinExistence type="predicted"/>
<dbReference type="CDD" id="cd00038">
    <property type="entry name" value="CAP_ED"/>
    <property type="match status" value="1"/>
</dbReference>
<protein>
    <recommendedName>
        <fullName evidence="1">Cyclic nucleotide-binding domain-containing protein</fullName>
    </recommendedName>
</protein>
<dbReference type="EMBL" id="CADCWC010000404">
    <property type="protein sequence ID" value="CAA9550190.1"/>
    <property type="molecule type" value="Genomic_DNA"/>
</dbReference>
<dbReference type="PANTHER" id="PTHR23011">
    <property type="entry name" value="CYCLIC NUCLEOTIDE-BINDING DOMAIN CONTAINING PROTEIN"/>
    <property type="match status" value="1"/>
</dbReference>
<dbReference type="InterPro" id="IPR014710">
    <property type="entry name" value="RmlC-like_jellyroll"/>
</dbReference>
<evidence type="ECO:0000313" key="2">
    <source>
        <dbReference type="EMBL" id="CAA9550190.1"/>
    </source>
</evidence>
<dbReference type="InterPro" id="IPR000595">
    <property type="entry name" value="cNMP-bd_dom"/>
</dbReference>
<reference evidence="2" key="1">
    <citation type="submission" date="2020-02" db="EMBL/GenBank/DDBJ databases">
        <authorList>
            <person name="Meier V. D."/>
        </authorList>
    </citation>
    <scope>NUCLEOTIDE SEQUENCE</scope>
    <source>
        <strain evidence="2">AVDCRST_MAG79</strain>
    </source>
</reference>
<sequence length="197" mass="21406">MRSTTEPIASGLKLDSPQWTSLIWAMRNGVVATDTTGLPRGSSGAYDSRREAMGDTVAHALVRSLGEVSLFRSFDDRALLQLVGVSVNLCWAAGTTIFEQGSEAEGLYVVLTGAVTIEQERDGARVEIARLEAGAFFGELSLLERRSHRRAAVAAEDSMLMVLPRASFVELLEEHEEVAEALRRTMAERVEPITSGP</sequence>
<accession>A0A6J4UI91</accession>
<dbReference type="SMART" id="SM00100">
    <property type="entry name" value="cNMP"/>
    <property type="match status" value="1"/>
</dbReference>
<dbReference type="AlphaFoldDB" id="A0A6J4UI91"/>
<name>A0A6J4UI91_9ACTN</name>
<dbReference type="SUPFAM" id="SSF51206">
    <property type="entry name" value="cAMP-binding domain-like"/>
    <property type="match status" value="1"/>
</dbReference>
<dbReference type="PANTHER" id="PTHR23011:SF28">
    <property type="entry name" value="CYCLIC NUCLEOTIDE-BINDING DOMAIN CONTAINING PROTEIN"/>
    <property type="match status" value="1"/>
</dbReference>
<dbReference type="Pfam" id="PF00027">
    <property type="entry name" value="cNMP_binding"/>
    <property type="match status" value="1"/>
</dbReference>
<dbReference type="Gene3D" id="2.60.120.10">
    <property type="entry name" value="Jelly Rolls"/>
    <property type="match status" value="1"/>
</dbReference>
<feature type="domain" description="Cyclic nucleotide-binding" evidence="1">
    <location>
        <begin position="70"/>
        <end position="189"/>
    </location>
</feature>
<dbReference type="PROSITE" id="PS50042">
    <property type="entry name" value="CNMP_BINDING_3"/>
    <property type="match status" value="1"/>
</dbReference>
<gene>
    <name evidence="2" type="ORF">AVDCRST_MAG79-2636</name>
</gene>
<organism evidence="2">
    <name type="scientific">uncultured Thermoleophilia bacterium</name>
    <dbReference type="NCBI Taxonomy" id="1497501"/>
    <lineage>
        <taxon>Bacteria</taxon>
        <taxon>Bacillati</taxon>
        <taxon>Actinomycetota</taxon>
        <taxon>Thermoleophilia</taxon>
        <taxon>environmental samples</taxon>
    </lineage>
</organism>
<dbReference type="InterPro" id="IPR018490">
    <property type="entry name" value="cNMP-bd_dom_sf"/>
</dbReference>
<evidence type="ECO:0000259" key="1">
    <source>
        <dbReference type="PROSITE" id="PS50042"/>
    </source>
</evidence>